<dbReference type="Proteomes" id="UP001315278">
    <property type="component" value="Unassembled WGS sequence"/>
</dbReference>
<protein>
    <submittedName>
        <fullName evidence="1">Uncharacterized protein</fullName>
    </submittedName>
</protein>
<evidence type="ECO:0000313" key="2">
    <source>
        <dbReference type="Proteomes" id="UP001315278"/>
    </source>
</evidence>
<proteinExistence type="predicted"/>
<comment type="caution">
    <text evidence="1">The sequence shown here is derived from an EMBL/GenBank/DDBJ whole genome shotgun (WGS) entry which is preliminary data.</text>
</comment>
<accession>A0ABS5FGW5</accession>
<reference evidence="2" key="1">
    <citation type="journal article" date="2021" name="ISME J.">
        <title>Evolutionary origin and ecological implication of a unique nif island in free-living Bradyrhizobium lineages.</title>
        <authorList>
            <person name="Tao J."/>
        </authorList>
    </citation>
    <scope>NUCLEOTIDE SEQUENCE [LARGE SCALE GENOMIC DNA]</scope>
    <source>
        <strain evidence="2">SZCCT0434</strain>
    </source>
</reference>
<sequence>MTLITQLAQATQIDPLYRIVDVVADRGATVNRADEPAGLQKSEVLVSETSLPLIPFHWPQGTSQR</sequence>
<dbReference type="RefSeq" id="WP_212492615.1">
    <property type="nucleotide sequence ID" value="NZ_JAFCJH010000009.1"/>
</dbReference>
<organism evidence="1 2">
    <name type="scientific">Bradyrhizobium jicamae</name>
    <dbReference type="NCBI Taxonomy" id="280332"/>
    <lineage>
        <taxon>Bacteria</taxon>
        <taxon>Pseudomonadati</taxon>
        <taxon>Pseudomonadota</taxon>
        <taxon>Alphaproteobacteria</taxon>
        <taxon>Hyphomicrobiales</taxon>
        <taxon>Nitrobacteraceae</taxon>
        <taxon>Bradyrhizobium</taxon>
    </lineage>
</organism>
<dbReference type="EMBL" id="JAFCJH010000009">
    <property type="protein sequence ID" value="MBR0796026.1"/>
    <property type="molecule type" value="Genomic_DNA"/>
</dbReference>
<name>A0ABS5FGW5_9BRAD</name>
<keyword evidence="2" id="KW-1185">Reference proteome</keyword>
<evidence type="ECO:0000313" key="1">
    <source>
        <dbReference type="EMBL" id="MBR0796026.1"/>
    </source>
</evidence>
<gene>
    <name evidence="1" type="ORF">JQ615_11560</name>
</gene>